<reference evidence="2 3" key="1">
    <citation type="submission" date="2021-03" db="EMBL/GenBank/DDBJ databases">
        <title>novel species isolated from a fishpond in China.</title>
        <authorList>
            <person name="Lu H."/>
            <person name="Cai Z."/>
        </authorList>
    </citation>
    <scope>NUCLEOTIDE SEQUENCE [LARGE SCALE GENOMIC DNA]</scope>
    <source>
        <strain evidence="2 3">JCM 31546</strain>
    </source>
</reference>
<keyword evidence="1" id="KW-0732">Signal</keyword>
<proteinExistence type="predicted"/>
<keyword evidence="3" id="KW-1185">Reference proteome</keyword>
<gene>
    <name evidence="2" type="ORF">J0A67_13005</name>
</gene>
<evidence type="ECO:0008006" key="4">
    <source>
        <dbReference type="Google" id="ProtNLM"/>
    </source>
</evidence>
<dbReference type="RefSeq" id="WP_206569801.1">
    <property type="nucleotide sequence ID" value="NZ_JAFKCW010000003.1"/>
</dbReference>
<dbReference type="EMBL" id="JAFKCW010000003">
    <property type="protein sequence ID" value="MBN7801785.1"/>
    <property type="molecule type" value="Genomic_DNA"/>
</dbReference>
<evidence type="ECO:0000313" key="3">
    <source>
        <dbReference type="Proteomes" id="UP000664698"/>
    </source>
</evidence>
<sequence>MKKLLSMLFVAGIATGAFAKNDEKAVEIRQTEPAKVMVAVPNAPEGTLTVKITDADDRLVLRDRITKTEAFAKRYDLNALPVGNYSIEVSDANGTLRTATFSTEAVVKPVVYTRVTEMGNDQYRLLVSNLEAKDVTVQIFDGDKLIHTEAIDNPQGLHKIYTITKPNFPDAISFKVTTASGFEAYASSK</sequence>
<comment type="caution">
    <text evidence="2">The sequence shown here is derived from an EMBL/GenBank/DDBJ whole genome shotgun (WGS) entry which is preliminary data.</text>
</comment>
<dbReference type="Proteomes" id="UP000664698">
    <property type="component" value="Unassembled WGS sequence"/>
</dbReference>
<evidence type="ECO:0000256" key="1">
    <source>
        <dbReference type="SAM" id="SignalP"/>
    </source>
</evidence>
<accession>A0ABS3BRS8</accession>
<organism evidence="2 3">
    <name type="scientific">Algoriphagus aestuariicola</name>
    <dbReference type="NCBI Taxonomy" id="1852016"/>
    <lineage>
        <taxon>Bacteria</taxon>
        <taxon>Pseudomonadati</taxon>
        <taxon>Bacteroidota</taxon>
        <taxon>Cytophagia</taxon>
        <taxon>Cytophagales</taxon>
        <taxon>Cyclobacteriaceae</taxon>
        <taxon>Algoriphagus</taxon>
    </lineage>
</organism>
<feature type="signal peptide" evidence="1">
    <location>
        <begin position="1"/>
        <end position="19"/>
    </location>
</feature>
<name>A0ABS3BRS8_9BACT</name>
<feature type="chain" id="PRO_5047370660" description="Por secretion system C-terminal sorting domain-containing protein" evidence="1">
    <location>
        <begin position="20"/>
        <end position="189"/>
    </location>
</feature>
<evidence type="ECO:0000313" key="2">
    <source>
        <dbReference type="EMBL" id="MBN7801785.1"/>
    </source>
</evidence>
<protein>
    <recommendedName>
        <fullName evidence="4">Por secretion system C-terminal sorting domain-containing protein</fullName>
    </recommendedName>
</protein>